<feature type="transmembrane region" description="Helical" evidence="6">
    <location>
        <begin position="288"/>
        <end position="313"/>
    </location>
</feature>
<evidence type="ECO:0000313" key="8">
    <source>
        <dbReference type="EMBL" id="KXV71525.1"/>
    </source>
</evidence>
<sequence length="442" mass="47522">MSRLLQMNAIILFMLAYLLSYVDRQILSLLIDPIQMDLHLGDTQFAYLNGLAFSLLYAVLGFPLASMSDRNPRPPIIVAGVILWSLATMACGLCNGFWSLFICRVLVGLGEAALAPAVYSFLGDIVPKEKLAGTLAVFFLGSFLGSGCAFLFGGSLLSIAEHYNTTTFHAWQVCFLVVGFPGLILGIIIAITVHEPAKRRVAGPHVPVRQAIAFFQNHKTFFCLHMLSYTLLAITLFSLFSWMPAQMMRIHHMTHVELGLVLGGIVIICGAAGVFTSGFCIDYLTRRGVICASQIVAATGAFLASGPLVFSVMTSDRHLAVPLFALAFFFASFPMPPSATVLQIVVPVPMRARFSATMLFCNAIGGLSGGSILIGMLNDKVFQSPLAIGASMAIVAGTASVLGGVLLLLSMASYRSVYAAQLHQILAHDTAMRHSEMEEQAA</sequence>
<dbReference type="PROSITE" id="PS50850">
    <property type="entry name" value="MFS"/>
    <property type="match status" value="1"/>
</dbReference>
<evidence type="ECO:0000259" key="7">
    <source>
        <dbReference type="PROSITE" id="PS50850"/>
    </source>
</evidence>
<dbReference type="PATRIC" id="fig|178900.6.peg.991"/>
<dbReference type="PANTHER" id="PTHR23505:SF79">
    <property type="entry name" value="PROTEIN SPINSTER"/>
    <property type="match status" value="1"/>
</dbReference>
<accession>A0A149UUJ7</accession>
<dbReference type="GO" id="GO:0022857">
    <property type="term" value="F:transmembrane transporter activity"/>
    <property type="evidence" value="ECO:0007669"/>
    <property type="project" value="InterPro"/>
</dbReference>
<dbReference type="SUPFAM" id="SSF103473">
    <property type="entry name" value="MFS general substrate transporter"/>
    <property type="match status" value="1"/>
</dbReference>
<organism evidence="8 9">
    <name type="scientific">Acetobacter cerevisiae</name>
    <dbReference type="NCBI Taxonomy" id="178900"/>
    <lineage>
        <taxon>Bacteria</taxon>
        <taxon>Pseudomonadati</taxon>
        <taxon>Pseudomonadota</taxon>
        <taxon>Alphaproteobacteria</taxon>
        <taxon>Acetobacterales</taxon>
        <taxon>Acetobacteraceae</taxon>
        <taxon>Acetobacter</taxon>
    </lineage>
</organism>
<dbReference type="GO" id="GO:0016020">
    <property type="term" value="C:membrane"/>
    <property type="evidence" value="ECO:0007669"/>
    <property type="project" value="UniProtKB-SubCell"/>
</dbReference>
<dbReference type="InterPro" id="IPR044770">
    <property type="entry name" value="MFS_spinster-like"/>
</dbReference>
<keyword evidence="4 6" id="KW-1133">Transmembrane helix</keyword>
<dbReference type="AlphaFoldDB" id="A0A149UUJ7"/>
<evidence type="ECO:0000313" key="9">
    <source>
        <dbReference type="Proteomes" id="UP000075312"/>
    </source>
</evidence>
<dbReference type="Proteomes" id="UP000075312">
    <property type="component" value="Unassembled WGS sequence"/>
</dbReference>
<name>A0A149UUJ7_9PROT</name>
<dbReference type="PANTHER" id="PTHR23505">
    <property type="entry name" value="SPINSTER"/>
    <property type="match status" value="1"/>
</dbReference>
<feature type="transmembrane region" description="Helical" evidence="6">
    <location>
        <begin position="44"/>
        <end position="64"/>
    </location>
</feature>
<dbReference type="Gene3D" id="1.20.1250.20">
    <property type="entry name" value="MFS general substrate transporter like domains"/>
    <property type="match status" value="2"/>
</dbReference>
<feature type="transmembrane region" description="Helical" evidence="6">
    <location>
        <begin position="134"/>
        <end position="157"/>
    </location>
</feature>
<feature type="domain" description="Major facilitator superfamily (MFS) profile" evidence="7">
    <location>
        <begin position="9"/>
        <end position="415"/>
    </location>
</feature>
<evidence type="ECO:0000256" key="5">
    <source>
        <dbReference type="ARBA" id="ARBA00023136"/>
    </source>
</evidence>
<keyword evidence="5 6" id="KW-0472">Membrane</keyword>
<feature type="transmembrane region" description="Helical" evidence="6">
    <location>
        <begin position="169"/>
        <end position="191"/>
    </location>
</feature>
<dbReference type="InterPro" id="IPR036259">
    <property type="entry name" value="MFS_trans_sf"/>
</dbReference>
<comment type="caution">
    <text evidence="8">The sequence shown here is derived from an EMBL/GenBank/DDBJ whole genome shotgun (WGS) entry which is preliminary data.</text>
</comment>
<dbReference type="RefSeq" id="WP_062142259.1">
    <property type="nucleotide sequence ID" value="NZ_LHZY01000022.1"/>
</dbReference>
<reference evidence="8 9" key="1">
    <citation type="submission" date="2015-06" db="EMBL/GenBank/DDBJ databases">
        <title>Improved classification and identification of acetic acid bacteria using matrix-assisted laser desorption/ionization time-of-flight mass spectrometry; Gluconobacter nephelii and Gluconobacter uchimurae are later heterotypic synonyms of Gluconobacter japonicus and Gluconobacter oxydans, respectively.</title>
        <authorList>
            <person name="Li L."/>
            <person name="Cleenwerck I."/>
            <person name="De Vuyst L."/>
            <person name="Vandamme P."/>
        </authorList>
    </citation>
    <scope>NUCLEOTIDE SEQUENCE [LARGE SCALE GENOMIC DNA]</scope>
    <source>
        <strain evidence="8 9">LMG 1608</strain>
    </source>
</reference>
<feature type="transmembrane region" description="Helical" evidence="6">
    <location>
        <begin position="221"/>
        <end position="240"/>
    </location>
</feature>
<comment type="subcellular location">
    <subcellularLocation>
        <location evidence="1">Membrane</location>
        <topology evidence="1">Multi-pass membrane protein</topology>
    </subcellularLocation>
</comment>
<protein>
    <submittedName>
        <fullName evidence="8">MFS transporter</fullName>
    </submittedName>
</protein>
<keyword evidence="3 6" id="KW-0812">Transmembrane</keyword>
<dbReference type="EMBL" id="LHZY01000022">
    <property type="protein sequence ID" value="KXV71525.1"/>
    <property type="molecule type" value="Genomic_DNA"/>
</dbReference>
<feature type="transmembrane region" description="Helical" evidence="6">
    <location>
        <begin position="76"/>
        <end position="98"/>
    </location>
</feature>
<evidence type="ECO:0000256" key="3">
    <source>
        <dbReference type="ARBA" id="ARBA00022692"/>
    </source>
</evidence>
<feature type="transmembrane region" description="Helical" evidence="6">
    <location>
        <begin position="319"/>
        <end position="342"/>
    </location>
</feature>
<feature type="transmembrane region" description="Helical" evidence="6">
    <location>
        <begin position="386"/>
        <end position="409"/>
    </location>
</feature>
<evidence type="ECO:0000256" key="2">
    <source>
        <dbReference type="ARBA" id="ARBA00022448"/>
    </source>
</evidence>
<gene>
    <name evidence="8" type="ORF">AD952_08515</name>
</gene>
<dbReference type="Pfam" id="PF07690">
    <property type="entry name" value="MFS_1"/>
    <property type="match status" value="1"/>
</dbReference>
<evidence type="ECO:0000256" key="1">
    <source>
        <dbReference type="ARBA" id="ARBA00004141"/>
    </source>
</evidence>
<evidence type="ECO:0000256" key="4">
    <source>
        <dbReference type="ARBA" id="ARBA00022989"/>
    </source>
</evidence>
<evidence type="ECO:0000256" key="6">
    <source>
        <dbReference type="SAM" id="Phobius"/>
    </source>
</evidence>
<dbReference type="InterPro" id="IPR011701">
    <property type="entry name" value="MFS"/>
</dbReference>
<dbReference type="InterPro" id="IPR020846">
    <property type="entry name" value="MFS_dom"/>
</dbReference>
<feature type="transmembrane region" description="Helical" evidence="6">
    <location>
        <begin position="260"/>
        <end position="281"/>
    </location>
</feature>
<keyword evidence="2" id="KW-0813">Transport</keyword>
<proteinExistence type="predicted"/>
<feature type="transmembrane region" description="Helical" evidence="6">
    <location>
        <begin position="354"/>
        <end position="374"/>
    </location>
</feature>